<evidence type="ECO:0000313" key="1">
    <source>
        <dbReference type="EMBL" id="GIO37929.1"/>
    </source>
</evidence>
<organism evidence="1 2">
    <name type="scientific">Paenibacillus antibioticophila</name>
    <dbReference type="NCBI Taxonomy" id="1274374"/>
    <lineage>
        <taxon>Bacteria</taxon>
        <taxon>Bacillati</taxon>
        <taxon>Bacillota</taxon>
        <taxon>Bacilli</taxon>
        <taxon>Bacillales</taxon>
        <taxon>Paenibacillaceae</taxon>
        <taxon>Paenibacillus</taxon>
    </lineage>
</organism>
<gene>
    <name evidence="1" type="ORF">J41TS12_27900</name>
</gene>
<keyword evidence="2" id="KW-1185">Reference proteome</keyword>
<comment type="caution">
    <text evidence="1">The sequence shown here is derived from an EMBL/GenBank/DDBJ whole genome shotgun (WGS) entry which is preliminary data.</text>
</comment>
<dbReference type="EMBL" id="BORR01000009">
    <property type="protein sequence ID" value="GIO37929.1"/>
    <property type="molecule type" value="Genomic_DNA"/>
</dbReference>
<name>A0A920CI54_9BACL</name>
<dbReference type="Proteomes" id="UP000681162">
    <property type="component" value="Unassembled WGS sequence"/>
</dbReference>
<protein>
    <submittedName>
        <fullName evidence="1">Uncharacterized protein</fullName>
    </submittedName>
</protein>
<sequence length="76" mass="8236">MAAIILAEGSNGDVERAGEQLTEKDALERATCGMQAGKCAVSIEQLNIIGGRVRGATCEELLRSLLFADFFNWTKF</sequence>
<evidence type="ECO:0000313" key="2">
    <source>
        <dbReference type="Proteomes" id="UP000681162"/>
    </source>
</evidence>
<accession>A0A920CI54</accession>
<reference evidence="1 2" key="1">
    <citation type="submission" date="2021-03" db="EMBL/GenBank/DDBJ databases">
        <title>Antimicrobial resistance genes in bacteria isolated from Japanese honey, and their potential for conferring macrolide and lincosamide resistance in the American foulbrood pathogen Paenibacillus larvae.</title>
        <authorList>
            <person name="Okamoto M."/>
            <person name="Kumagai M."/>
            <person name="Kanamori H."/>
            <person name="Takamatsu D."/>
        </authorList>
    </citation>
    <scope>NUCLEOTIDE SEQUENCE [LARGE SCALE GENOMIC DNA]</scope>
    <source>
        <strain evidence="1 2">J41TS12</strain>
    </source>
</reference>
<proteinExistence type="predicted"/>
<dbReference type="AlphaFoldDB" id="A0A920CI54"/>